<reference evidence="2 3" key="1">
    <citation type="journal article" date="2024" name="G3 (Bethesda)">
        <title>Genome assembly of Hibiscus sabdariffa L. provides insights into metabolisms of medicinal natural products.</title>
        <authorList>
            <person name="Kim T."/>
        </authorList>
    </citation>
    <scope>NUCLEOTIDE SEQUENCE [LARGE SCALE GENOMIC DNA]</scope>
    <source>
        <strain evidence="2">TK-2024</strain>
        <tissue evidence="2">Old leaves</tissue>
    </source>
</reference>
<name>A0ABR2FDR6_9ROSI</name>
<evidence type="ECO:0000313" key="3">
    <source>
        <dbReference type="Proteomes" id="UP001472677"/>
    </source>
</evidence>
<evidence type="ECO:0000313" key="2">
    <source>
        <dbReference type="EMBL" id="KAK8579055.1"/>
    </source>
</evidence>
<dbReference type="InterPro" id="IPR057287">
    <property type="entry name" value="Ndx_N"/>
</dbReference>
<dbReference type="InterPro" id="IPR039325">
    <property type="entry name" value="NDX"/>
</dbReference>
<proteinExistence type="predicted"/>
<gene>
    <name evidence="2" type="ORF">V6N12_069390</name>
</gene>
<organism evidence="2 3">
    <name type="scientific">Hibiscus sabdariffa</name>
    <name type="common">roselle</name>
    <dbReference type="NCBI Taxonomy" id="183260"/>
    <lineage>
        <taxon>Eukaryota</taxon>
        <taxon>Viridiplantae</taxon>
        <taxon>Streptophyta</taxon>
        <taxon>Embryophyta</taxon>
        <taxon>Tracheophyta</taxon>
        <taxon>Spermatophyta</taxon>
        <taxon>Magnoliopsida</taxon>
        <taxon>eudicotyledons</taxon>
        <taxon>Gunneridae</taxon>
        <taxon>Pentapetalae</taxon>
        <taxon>rosids</taxon>
        <taxon>malvids</taxon>
        <taxon>Malvales</taxon>
        <taxon>Malvaceae</taxon>
        <taxon>Malvoideae</taxon>
        <taxon>Hibiscus</taxon>
    </lineage>
</organism>
<dbReference type="Proteomes" id="UP001472677">
    <property type="component" value="Unassembled WGS sequence"/>
</dbReference>
<keyword evidence="3" id="KW-1185">Reference proteome</keyword>
<accession>A0ABR2FDR6</accession>
<comment type="caution">
    <text evidence="2">The sequence shown here is derived from an EMBL/GenBank/DDBJ whole genome shotgun (WGS) entry which is preliminary data.</text>
</comment>
<feature type="domain" description="Nodulin homeobox N-terminal" evidence="1">
    <location>
        <begin position="219"/>
        <end position="455"/>
    </location>
</feature>
<dbReference type="PANTHER" id="PTHR35743">
    <property type="entry name" value="NODULIN HOMEOBOX"/>
    <property type="match status" value="1"/>
</dbReference>
<protein>
    <recommendedName>
        <fullName evidence="1">Nodulin homeobox N-terminal domain-containing protein</fullName>
    </recommendedName>
</protein>
<dbReference type="EMBL" id="JBBPBM010000006">
    <property type="protein sequence ID" value="KAK8579055.1"/>
    <property type="molecule type" value="Genomic_DNA"/>
</dbReference>
<dbReference type="PANTHER" id="PTHR35743:SF1">
    <property type="entry name" value="NODULIN HOMEOBOX"/>
    <property type="match status" value="1"/>
</dbReference>
<dbReference type="Pfam" id="PF25246">
    <property type="entry name" value="Nodulin_N"/>
    <property type="match status" value="1"/>
</dbReference>
<sequence>MEGTTRGSCEAGYGDLISWPGQTNSSHRKSSNDEYFKLTLKDFDDEAEGFQSNERPCKLTQRNVRLWFQGRHVTSDLRLFEFESEFLLFYKDNMEDAWKNAGNVPWKFFNMKQGEGEAMCTVEQAIDLISVVKEIHGLNSQELNKLLRDSGNFTIHFATEKGLEVKIDVEKLAGFLPLHLIAVLVSSGRDEALLRYLLCGIRLLNSLCELAPRHTKFEQDINDSGPVPVLHSALVACSLYLLTGCISSQWQDLALVMVAHPKVDMFMDVACRAIHQVIRFLQSKLLSQHTDICAKSSPTESMVNYLCQQCEASLQFLQLLCQQKPFRERLLKNKELCGKGGILFLAQSILKLHAPDFVESSTIMAALSRLKAKVLSILLHLCEAESISYLDEVAGSPGSLDLAKSVAFEILELLKSGLSKNPKHLSSSSDRTYPMGLLQLNAMRLADIFSDDSNF</sequence>
<evidence type="ECO:0000259" key="1">
    <source>
        <dbReference type="Pfam" id="PF25246"/>
    </source>
</evidence>